<dbReference type="EMBL" id="LAZR01044826">
    <property type="protein sequence ID" value="KKL03702.1"/>
    <property type="molecule type" value="Genomic_DNA"/>
</dbReference>
<gene>
    <name evidence="1" type="ORF">LCGC14_2623520</name>
</gene>
<proteinExistence type="predicted"/>
<name>A0A0F9AQ36_9ZZZZ</name>
<protein>
    <submittedName>
        <fullName evidence="1">Uncharacterized protein</fullName>
    </submittedName>
</protein>
<feature type="non-terminal residue" evidence="1">
    <location>
        <position position="1"/>
    </location>
</feature>
<organism evidence="1">
    <name type="scientific">marine sediment metagenome</name>
    <dbReference type="NCBI Taxonomy" id="412755"/>
    <lineage>
        <taxon>unclassified sequences</taxon>
        <taxon>metagenomes</taxon>
        <taxon>ecological metagenomes</taxon>
    </lineage>
</organism>
<dbReference type="AlphaFoldDB" id="A0A0F9AQ36"/>
<sequence>VRMRCNHPLDGERIPLSDFGIEEVIA</sequence>
<accession>A0A0F9AQ36</accession>
<evidence type="ECO:0000313" key="1">
    <source>
        <dbReference type="EMBL" id="KKL03702.1"/>
    </source>
</evidence>
<comment type="caution">
    <text evidence="1">The sequence shown here is derived from an EMBL/GenBank/DDBJ whole genome shotgun (WGS) entry which is preliminary data.</text>
</comment>
<reference evidence="1" key="1">
    <citation type="journal article" date="2015" name="Nature">
        <title>Complex archaea that bridge the gap between prokaryotes and eukaryotes.</title>
        <authorList>
            <person name="Spang A."/>
            <person name="Saw J.H."/>
            <person name="Jorgensen S.L."/>
            <person name="Zaremba-Niedzwiedzka K."/>
            <person name="Martijn J."/>
            <person name="Lind A.E."/>
            <person name="van Eijk R."/>
            <person name="Schleper C."/>
            <person name="Guy L."/>
            <person name="Ettema T.J."/>
        </authorList>
    </citation>
    <scope>NUCLEOTIDE SEQUENCE</scope>
</reference>